<feature type="domain" description="RNA polymerase sigma-70 region 2" evidence="6">
    <location>
        <begin position="13"/>
        <end position="77"/>
    </location>
</feature>
<dbReference type="Pfam" id="PF04542">
    <property type="entry name" value="Sigma70_r2"/>
    <property type="match status" value="1"/>
</dbReference>
<protein>
    <submittedName>
        <fullName evidence="8">Sigma-70 family RNA polymerase sigma factor</fullName>
    </submittedName>
</protein>
<keyword evidence="3" id="KW-0731">Sigma factor</keyword>
<reference evidence="8 9" key="1">
    <citation type="journal article" date="2021" name="Sci. Rep.">
        <title>The distribution of antibiotic resistance genes in chicken gut microbiota commensals.</title>
        <authorList>
            <person name="Juricova H."/>
            <person name="Matiasovicova J."/>
            <person name="Kubasova T."/>
            <person name="Cejkova D."/>
            <person name="Rychlik I."/>
        </authorList>
    </citation>
    <scope>NUCLEOTIDE SEQUENCE [LARGE SCALE GENOMIC DNA]</scope>
    <source>
        <strain evidence="8 9">An819</strain>
    </source>
</reference>
<evidence type="ECO:0000313" key="8">
    <source>
        <dbReference type="EMBL" id="MBM6662329.1"/>
    </source>
</evidence>
<dbReference type="GO" id="GO:0016987">
    <property type="term" value="F:sigma factor activity"/>
    <property type="evidence" value="ECO:0007669"/>
    <property type="project" value="UniProtKB-KW"/>
</dbReference>
<dbReference type="GO" id="GO:0006352">
    <property type="term" value="P:DNA-templated transcription initiation"/>
    <property type="evidence" value="ECO:0007669"/>
    <property type="project" value="InterPro"/>
</dbReference>
<evidence type="ECO:0000256" key="5">
    <source>
        <dbReference type="ARBA" id="ARBA00023163"/>
    </source>
</evidence>
<evidence type="ECO:0000256" key="4">
    <source>
        <dbReference type="ARBA" id="ARBA00023125"/>
    </source>
</evidence>
<dbReference type="InterPro" id="IPR013325">
    <property type="entry name" value="RNA_pol_sigma_r2"/>
</dbReference>
<sequence length="170" mass="19107">MTETSKNLIAEYYALHLGELRAFVAKCTGSPADSEDMVQTIFLRLLQTDKMISAVTLPCLVYSAARNIVADYWRHRKSVERHETYVKSHCDCGTDSGPASVYAPAEIMQLLERGMARLSPKSRRIYTMSVVGGMRVSEISDTLGVAYKSVENRLGAARKEMRRYMSRMLA</sequence>
<dbReference type="RefSeq" id="WP_205110668.1">
    <property type="nucleotide sequence ID" value="NZ_CAWUJD010000001.1"/>
</dbReference>
<dbReference type="NCBIfam" id="TIGR02937">
    <property type="entry name" value="sigma70-ECF"/>
    <property type="match status" value="1"/>
</dbReference>
<dbReference type="AlphaFoldDB" id="A0A938WN44"/>
<keyword evidence="4" id="KW-0238">DNA-binding</keyword>
<dbReference type="InterPro" id="IPR013249">
    <property type="entry name" value="RNA_pol_sigma70_r4_t2"/>
</dbReference>
<dbReference type="InterPro" id="IPR007627">
    <property type="entry name" value="RNA_pol_sigma70_r2"/>
</dbReference>
<dbReference type="SUPFAM" id="SSF88946">
    <property type="entry name" value="Sigma2 domain of RNA polymerase sigma factors"/>
    <property type="match status" value="1"/>
</dbReference>
<dbReference type="Gene3D" id="1.10.1740.10">
    <property type="match status" value="1"/>
</dbReference>
<keyword evidence="2" id="KW-0805">Transcription regulation</keyword>
<gene>
    <name evidence="8" type="ORF">H6B30_11305</name>
</gene>
<evidence type="ECO:0000256" key="3">
    <source>
        <dbReference type="ARBA" id="ARBA00023082"/>
    </source>
</evidence>
<organism evidence="8 9">
    <name type="scientific">Marseilla massiliensis</name>
    <dbReference type="NCBI Taxonomy" id="1841864"/>
    <lineage>
        <taxon>Bacteria</taxon>
        <taxon>Pseudomonadati</taxon>
        <taxon>Bacteroidota</taxon>
        <taxon>Bacteroidia</taxon>
        <taxon>Bacteroidales</taxon>
        <taxon>Prevotellaceae</taxon>
        <taxon>Marseilla</taxon>
    </lineage>
</organism>
<accession>A0A938WN44</accession>
<dbReference type="SUPFAM" id="SSF88659">
    <property type="entry name" value="Sigma3 and sigma4 domains of RNA polymerase sigma factors"/>
    <property type="match status" value="1"/>
</dbReference>
<dbReference type="InterPro" id="IPR014284">
    <property type="entry name" value="RNA_pol_sigma-70_dom"/>
</dbReference>
<dbReference type="GO" id="GO:0003677">
    <property type="term" value="F:DNA binding"/>
    <property type="evidence" value="ECO:0007669"/>
    <property type="project" value="UniProtKB-KW"/>
</dbReference>
<comment type="caution">
    <text evidence="8">The sequence shown here is derived from an EMBL/GenBank/DDBJ whole genome shotgun (WGS) entry which is preliminary data.</text>
</comment>
<dbReference type="PANTHER" id="PTHR43133">
    <property type="entry name" value="RNA POLYMERASE ECF-TYPE SIGMA FACTO"/>
    <property type="match status" value="1"/>
</dbReference>
<dbReference type="InterPro" id="IPR013324">
    <property type="entry name" value="RNA_pol_sigma_r3/r4-like"/>
</dbReference>
<dbReference type="PANTHER" id="PTHR43133:SF8">
    <property type="entry name" value="RNA POLYMERASE SIGMA FACTOR HI_1459-RELATED"/>
    <property type="match status" value="1"/>
</dbReference>
<dbReference type="Gene3D" id="1.10.10.10">
    <property type="entry name" value="Winged helix-like DNA-binding domain superfamily/Winged helix DNA-binding domain"/>
    <property type="match status" value="1"/>
</dbReference>
<proteinExistence type="inferred from homology"/>
<dbReference type="Pfam" id="PF08281">
    <property type="entry name" value="Sigma70_r4_2"/>
    <property type="match status" value="1"/>
</dbReference>
<evidence type="ECO:0000313" key="9">
    <source>
        <dbReference type="Proteomes" id="UP000764045"/>
    </source>
</evidence>
<dbReference type="EMBL" id="JACJJL010000019">
    <property type="protein sequence ID" value="MBM6662329.1"/>
    <property type="molecule type" value="Genomic_DNA"/>
</dbReference>
<comment type="similarity">
    <text evidence="1">Belongs to the sigma-70 factor family. ECF subfamily.</text>
</comment>
<keyword evidence="5" id="KW-0804">Transcription</keyword>
<name>A0A938WN44_9BACT</name>
<keyword evidence="9" id="KW-1185">Reference proteome</keyword>
<evidence type="ECO:0000256" key="2">
    <source>
        <dbReference type="ARBA" id="ARBA00023015"/>
    </source>
</evidence>
<evidence type="ECO:0000259" key="7">
    <source>
        <dbReference type="Pfam" id="PF08281"/>
    </source>
</evidence>
<dbReference type="InterPro" id="IPR039425">
    <property type="entry name" value="RNA_pol_sigma-70-like"/>
</dbReference>
<feature type="domain" description="RNA polymerase sigma factor 70 region 4 type 2" evidence="7">
    <location>
        <begin position="109"/>
        <end position="161"/>
    </location>
</feature>
<dbReference type="InterPro" id="IPR036388">
    <property type="entry name" value="WH-like_DNA-bd_sf"/>
</dbReference>
<evidence type="ECO:0000256" key="1">
    <source>
        <dbReference type="ARBA" id="ARBA00010641"/>
    </source>
</evidence>
<dbReference type="Proteomes" id="UP000764045">
    <property type="component" value="Unassembled WGS sequence"/>
</dbReference>
<evidence type="ECO:0000259" key="6">
    <source>
        <dbReference type="Pfam" id="PF04542"/>
    </source>
</evidence>